<feature type="compositionally biased region" description="Basic and acidic residues" evidence="2">
    <location>
        <begin position="366"/>
        <end position="377"/>
    </location>
</feature>
<keyword evidence="1" id="KW-0175">Coiled coil</keyword>
<sequence>MGGGWSLPMVALALLLALLVLRVRYIVEQVDWLMLTCIAVCSLMVVGVVCWMFAKKHFESIEQSLVRSESDLGLNNALSSARVGVRAWPEVPEGASVKVQWQWPRMVLPLLGGLCLLTSSAFIPIGERGKEVYTVAAPKGFTDLAESIEELDLNEVVDEEYIEEIEEKMEELSDANSEDWFSHASLEAIDSLRESHQNNAAQLEQDLRKSERALQVLSKQDAKLSQEDKERLLNEFGQALDSMNSGAMKPNKELMEKLKALDPKALEGIPKEQLEAMRKKMREHAERLDQQQKKNGGDIGDEPGEMADQNGQGPGEGQGEGEGFGNGGIERGPGHPPGVLGDELDPGDMQGIDPKTLDDALPGDLLETRSTEHDVDKSATSAQSGGGLKSESRGGERVWQSELLPDEQKALKKFFK</sequence>
<keyword evidence="3" id="KW-0812">Transmembrane</keyword>
<evidence type="ECO:0000313" key="4">
    <source>
        <dbReference type="EMBL" id="PQJ29153.1"/>
    </source>
</evidence>
<evidence type="ECO:0000313" key="5">
    <source>
        <dbReference type="Proteomes" id="UP000239907"/>
    </source>
</evidence>
<keyword evidence="3" id="KW-0472">Membrane</keyword>
<name>A0A2S7U4Q2_9BACT</name>
<evidence type="ECO:0000256" key="2">
    <source>
        <dbReference type="SAM" id="MobiDB-lite"/>
    </source>
</evidence>
<evidence type="ECO:0000256" key="3">
    <source>
        <dbReference type="SAM" id="Phobius"/>
    </source>
</evidence>
<dbReference type="RefSeq" id="WP_206018831.1">
    <property type="nucleotide sequence ID" value="NZ_MQWA01000001.1"/>
</dbReference>
<feature type="region of interest" description="Disordered" evidence="2">
    <location>
        <begin position="280"/>
        <end position="402"/>
    </location>
</feature>
<evidence type="ECO:0000256" key="1">
    <source>
        <dbReference type="SAM" id="Coils"/>
    </source>
</evidence>
<keyword evidence="5" id="KW-1185">Reference proteome</keyword>
<dbReference type="AlphaFoldDB" id="A0A2S7U4Q2"/>
<reference evidence="4 5" key="1">
    <citation type="submission" date="2016-12" db="EMBL/GenBank/DDBJ databases">
        <title>Study of bacterial adaptation to deep sea.</title>
        <authorList>
            <person name="Song J."/>
            <person name="Yoshizawa S."/>
            <person name="Kogure K."/>
        </authorList>
    </citation>
    <scope>NUCLEOTIDE SEQUENCE [LARGE SCALE GENOMIC DNA]</scope>
    <source>
        <strain evidence="4 5">SAORIC-165</strain>
    </source>
</reference>
<protein>
    <submittedName>
        <fullName evidence="4">Uncharacterized protein</fullName>
    </submittedName>
</protein>
<feature type="compositionally biased region" description="Basic and acidic residues" evidence="2">
    <location>
        <begin position="280"/>
        <end position="296"/>
    </location>
</feature>
<gene>
    <name evidence="4" type="ORF">BSZ32_12065</name>
</gene>
<accession>A0A2S7U4Q2</accession>
<proteinExistence type="predicted"/>
<comment type="caution">
    <text evidence="4">The sequence shown here is derived from an EMBL/GenBank/DDBJ whole genome shotgun (WGS) entry which is preliminary data.</text>
</comment>
<feature type="compositionally biased region" description="Gly residues" evidence="2">
    <location>
        <begin position="312"/>
        <end position="331"/>
    </location>
</feature>
<dbReference type="Proteomes" id="UP000239907">
    <property type="component" value="Unassembled WGS sequence"/>
</dbReference>
<feature type="coiled-coil region" evidence="1">
    <location>
        <begin position="158"/>
        <end position="227"/>
    </location>
</feature>
<feature type="transmembrane region" description="Helical" evidence="3">
    <location>
        <begin position="32"/>
        <end position="54"/>
    </location>
</feature>
<dbReference type="EMBL" id="MQWA01000001">
    <property type="protein sequence ID" value="PQJ29153.1"/>
    <property type="molecule type" value="Genomic_DNA"/>
</dbReference>
<organism evidence="4 5">
    <name type="scientific">Rubritalea profundi</name>
    <dbReference type="NCBI Taxonomy" id="1658618"/>
    <lineage>
        <taxon>Bacteria</taxon>
        <taxon>Pseudomonadati</taxon>
        <taxon>Verrucomicrobiota</taxon>
        <taxon>Verrucomicrobiia</taxon>
        <taxon>Verrucomicrobiales</taxon>
        <taxon>Rubritaleaceae</taxon>
        <taxon>Rubritalea</taxon>
    </lineage>
</organism>
<keyword evidence="3" id="KW-1133">Transmembrane helix</keyword>